<dbReference type="EMBL" id="JADGIK010000007">
    <property type="protein sequence ID" value="MBF0598049.1"/>
    <property type="molecule type" value="Genomic_DNA"/>
</dbReference>
<sequence length="72" mass="8423">MKKLFLFTAVTFVFTLFIQCNTEEDELVDYISSENMRYNRTSEDSISHDSIFPGKNDPPKDKDPFIKDIKPD</sequence>
<gene>
    <name evidence="2" type="ORF">IM532_11465</name>
</gene>
<dbReference type="Proteomes" id="UP000608754">
    <property type="component" value="Unassembled WGS sequence"/>
</dbReference>
<dbReference type="RefSeq" id="WP_194183589.1">
    <property type="nucleotide sequence ID" value="NZ_JADGIK010000007.1"/>
</dbReference>
<evidence type="ECO:0000313" key="3">
    <source>
        <dbReference type="Proteomes" id="UP000608754"/>
    </source>
</evidence>
<dbReference type="AlphaFoldDB" id="A0A8J7FQS2"/>
<proteinExistence type="predicted"/>
<reference evidence="2" key="1">
    <citation type="submission" date="2020-10" db="EMBL/GenBank/DDBJ databases">
        <authorList>
            <person name="Lu T."/>
            <person name="Wang Q."/>
            <person name="Han X."/>
        </authorList>
    </citation>
    <scope>NUCLEOTIDE SEQUENCE</scope>
    <source>
        <strain evidence="2">WQ 117</strain>
    </source>
</reference>
<protein>
    <submittedName>
        <fullName evidence="2">Uncharacterized protein</fullName>
    </submittedName>
</protein>
<feature type="compositionally biased region" description="Basic and acidic residues" evidence="1">
    <location>
        <begin position="57"/>
        <end position="72"/>
    </location>
</feature>
<organism evidence="2 3">
    <name type="scientific">Faecalibacter rhinopitheci</name>
    <dbReference type="NCBI Taxonomy" id="2779678"/>
    <lineage>
        <taxon>Bacteria</taxon>
        <taxon>Pseudomonadati</taxon>
        <taxon>Bacteroidota</taxon>
        <taxon>Flavobacteriia</taxon>
        <taxon>Flavobacteriales</taxon>
        <taxon>Weeksellaceae</taxon>
        <taxon>Faecalibacter</taxon>
    </lineage>
</organism>
<evidence type="ECO:0000256" key="1">
    <source>
        <dbReference type="SAM" id="MobiDB-lite"/>
    </source>
</evidence>
<evidence type="ECO:0000313" key="2">
    <source>
        <dbReference type="EMBL" id="MBF0598049.1"/>
    </source>
</evidence>
<comment type="caution">
    <text evidence="2">The sequence shown here is derived from an EMBL/GenBank/DDBJ whole genome shotgun (WGS) entry which is preliminary data.</text>
</comment>
<accession>A0A8J7FQS2</accession>
<feature type="region of interest" description="Disordered" evidence="1">
    <location>
        <begin position="42"/>
        <end position="72"/>
    </location>
</feature>
<keyword evidence="3" id="KW-1185">Reference proteome</keyword>
<name>A0A8J7FQS2_9FLAO</name>